<dbReference type="AlphaFoldDB" id="A0AAD5WPY9"/>
<organism evidence="2 3">
    <name type="scientific">Zalerion maritima</name>
    <dbReference type="NCBI Taxonomy" id="339359"/>
    <lineage>
        <taxon>Eukaryota</taxon>
        <taxon>Fungi</taxon>
        <taxon>Dikarya</taxon>
        <taxon>Ascomycota</taxon>
        <taxon>Pezizomycotina</taxon>
        <taxon>Sordariomycetes</taxon>
        <taxon>Lulworthiomycetidae</taxon>
        <taxon>Lulworthiales</taxon>
        <taxon>Lulworthiaceae</taxon>
        <taxon>Zalerion</taxon>
    </lineage>
</organism>
<comment type="caution">
    <text evidence="2">The sequence shown here is derived from an EMBL/GenBank/DDBJ whole genome shotgun (WGS) entry which is preliminary data.</text>
</comment>
<dbReference type="InterPro" id="IPR053354">
    <property type="entry name" value="MGDG_epimerase"/>
</dbReference>
<sequence>MGIIKSLKRLSHKLSSDRHSQHSQTSNQDEHAAPSLSVLADDNGDGKAVEDQHDPLVIAEGEAQGLPTPISDFIPHLSSYPQTTTRGLLRPYLAYETCLRKAFAKGDHGVGIDDHANLVPIYDGHEKEVRIRTTDRDTRTDEEKYLMPVPDEKREEDGQIVITESLSEYEERWEGFTHAALTGMDWMNVVAAGSSALLPLLSHRKDVNIRTDPAVEKPIETYFQKIAASSDIDLFLYGLDSEEAAIERITRLEATVRKNQRLSAGGGLVMRSENAITFISPKWPFRHVQIILRLYKSISEILTGFDVDCACVAYDGRQVYSNPRGVAAIITRTNTVDLSRRSPSYENRLYKYRFQNFDAYWEGLDRSRIPEDSFHASMDPKGLTGLGRLLFFEKLLEKRRDAYRRKRLLKRIEDSSWKVGLAGGKGDKVAQSGYAAHEIPYGERFNAASVRKYVVKHSQEPYRFGTLQEVVSSRQRNDENRYLGGKLTFIKDDPGRQMIGSFHPLTEDDWTDCAYQDV</sequence>
<dbReference type="EMBL" id="JAKWBI020000228">
    <property type="protein sequence ID" value="KAJ2898504.1"/>
    <property type="molecule type" value="Genomic_DNA"/>
</dbReference>
<reference evidence="2" key="1">
    <citation type="submission" date="2022-07" db="EMBL/GenBank/DDBJ databases">
        <title>Draft genome sequence of Zalerion maritima ATCC 34329, a (micro)plastics degrading marine fungus.</title>
        <authorList>
            <person name="Paco A."/>
            <person name="Goncalves M.F.M."/>
            <person name="Rocha-Santos T.A.P."/>
            <person name="Alves A."/>
        </authorList>
    </citation>
    <scope>NUCLEOTIDE SEQUENCE</scope>
    <source>
        <strain evidence="2">ATCC 34329</strain>
    </source>
</reference>
<proteinExistence type="predicted"/>
<protein>
    <submittedName>
        <fullName evidence="2">Uncharacterized protein</fullName>
    </submittedName>
</protein>
<evidence type="ECO:0000313" key="2">
    <source>
        <dbReference type="EMBL" id="KAJ2898504.1"/>
    </source>
</evidence>
<dbReference type="PANTHER" id="PTHR43558:SF6">
    <property type="entry name" value="REDUCTASE, PUTATIVE (AFU_ORTHOLOGUE AFUA_3G10540)-RELATED"/>
    <property type="match status" value="1"/>
</dbReference>
<evidence type="ECO:0000313" key="3">
    <source>
        <dbReference type="Proteomes" id="UP001201980"/>
    </source>
</evidence>
<evidence type="ECO:0000256" key="1">
    <source>
        <dbReference type="SAM" id="MobiDB-lite"/>
    </source>
</evidence>
<dbReference type="PANTHER" id="PTHR43558">
    <property type="entry name" value="REDUCTASE, PUTATIVE (AFU_ORTHOLOGUE AFUA_3G10540)-RELATED"/>
    <property type="match status" value="1"/>
</dbReference>
<feature type="region of interest" description="Disordered" evidence="1">
    <location>
        <begin position="11"/>
        <end position="49"/>
    </location>
</feature>
<dbReference type="Proteomes" id="UP001201980">
    <property type="component" value="Unassembled WGS sequence"/>
</dbReference>
<name>A0AAD5WPY9_9PEZI</name>
<keyword evidence="3" id="KW-1185">Reference proteome</keyword>
<accession>A0AAD5WPY9</accession>
<gene>
    <name evidence="2" type="ORF">MKZ38_003854</name>
</gene>